<name>A0A0D2KUP4_HYPSF</name>
<reference evidence="2" key="1">
    <citation type="submission" date="2014-04" db="EMBL/GenBank/DDBJ databases">
        <title>Evolutionary Origins and Diversification of the Mycorrhizal Mutualists.</title>
        <authorList>
            <consortium name="DOE Joint Genome Institute"/>
            <consortium name="Mycorrhizal Genomics Consortium"/>
            <person name="Kohler A."/>
            <person name="Kuo A."/>
            <person name="Nagy L.G."/>
            <person name="Floudas D."/>
            <person name="Copeland A."/>
            <person name="Barry K.W."/>
            <person name="Cichocki N."/>
            <person name="Veneault-Fourrey C."/>
            <person name="LaButti K."/>
            <person name="Lindquist E.A."/>
            <person name="Lipzen A."/>
            <person name="Lundell T."/>
            <person name="Morin E."/>
            <person name="Murat C."/>
            <person name="Riley R."/>
            <person name="Ohm R."/>
            <person name="Sun H."/>
            <person name="Tunlid A."/>
            <person name="Henrissat B."/>
            <person name="Grigoriev I.V."/>
            <person name="Hibbett D.S."/>
            <person name="Martin F."/>
        </authorList>
    </citation>
    <scope>NUCLEOTIDE SEQUENCE [LARGE SCALE GENOMIC DNA]</scope>
    <source>
        <strain evidence="2">FD-334 SS-4</strain>
    </source>
</reference>
<dbReference type="EMBL" id="KN817589">
    <property type="protein sequence ID" value="KJA18412.1"/>
    <property type="molecule type" value="Genomic_DNA"/>
</dbReference>
<sequence length="234" mass="26155">MKQAGFIPYLYQLVAPQPDKLITKDCSSPFDTLGEQGEVLHFPISGSSADQQSTLQPAIHLSLDRIDYIYKHSGRPRNSTVLSCRRWRQRDGSINSDNDHHHHITGTRPFMALDLLGAQRSALNLGPRRRSTFIGMTSNRFLSSSSGRPVTISTGQERLYPCPVSVIGTGSRHILSSLHGHGNLGDGVLSPGILWPLGFIDQFFVSYVPGWTKRRRCRRRAKKRQITILPPTTI</sequence>
<dbReference type="OrthoDB" id="5569250at2759"/>
<gene>
    <name evidence="1" type="ORF">HYPSUDRAFT_45263</name>
</gene>
<dbReference type="Proteomes" id="UP000054270">
    <property type="component" value="Unassembled WGS sequence"/>
</dbReference>
<feature type="non-terminal residue" evidence="1">
    <location>
        <position position="234"/>
    </location>
</feature>
<evidence type="ECO:0000313" key="1">
    <source>
        <dbReference type="EMBL" id="KJA18412.1"/>
    </source>
</evidence>
<evidence type="ECO:0000313" key="2">
    <source>
        <dbReference type="Proteomes" id="UP000054270"/>
    </source>
</evidence>
<organism evidence="1 2">
    <name type="scientific">Hypholoma sublateritium (strain FD-334 SS-4)</name>
    <dbReference type="NCBI Taxonomy" id="945553"/>
    <lineage>
        <taxon>Eukaryota</taxon>
        <taxon>Fungi</taxon>
        <taxon>Dikarya</taxon>
        <taxon>Basidiomycota</taxon>
        <taxon>Agaricomycotina</taxon>
        <taxon>Agaricomycetes</taxon>
        <taxon>Agaricomycetidae</taxon>
        <taxon>Agaricales</taxon>
        <taxon>Agaricineae</taxon>
        <taxon>Strophariaceae</taxon>
        <taxon>Hypholoma</taxon>
    </lineage>
</organism>
<keyword evidence="2" id="KW-1185">Reference proteome</keyword>
<protein>
    <submittedName>
        <fullName evidence="1">Uncharacterized protein</fullName>
    </submittedName>
</protein>
<proteinExistence type="predicted"/>
<dbReference type="AlphaFoldDB" id="A0A0D2KUP4"/>
<accession>A0A0D2KUP4</accession>